<sequence length="336" mass="38349">VRFGIGIHDNNRPQFASSILLLVIALAHGALFGIDSLDDLAQFDLHDGLTTELLLHWKTNALNKPVFRNVTAKGPQEVPLNKERFCSFLCSLFIAAGYSKNATIHDISRELGKNIEARHGSAPMSQIYTHQSESTYLEHYQAHCSSINTASDVLDEEEEMYHIAYFQGYRQFQAIGFPSELPAEMKEAILERPELIKARNRIQELVTKADFAAAGFEKHEYRKLHTRIQLSKLYCYQAEWFQESRDRRVLNQGRNDPEFPESNTCMHALALIIPELERLAATLSSTEPLSFDERLLFAEQLLTQCRRDYDVIYLPNEAPADDGRCPVDDCRADIQK</sequence>
<dbReference type="GeneID" id="34458505"/>
<dbReference type="EMBL" id="KV878894">
    <property type="protein sequence ID" value="OJJ85451.1"/>
    <property type="molecule type" value="Genomic_DNA"/>
</dbReference>
<dbReference type="PANTHER" id="PTHR37535">
    <property type="entry name" value="FLUG DOMAIN PROTEIN"/>
    <property type="match status" value="1"/>
</dbReference>
<dbReference type="AlphaFoldDB" id="A0A1L9VNJ4"/>
<evidence type="ECO:0000313" key="1">
    <source>
        <dbReference type="EMBL" id="OJJ85451.1"/>
    </source>
</evidence>
<organism evidence="1 2">
    <name type="scientific">Aspergillus glaucus CBS 516.65</name>
    <dbReference type="NCBI Taxonomy" id="1160497"/>
    <lineage>
        <taxon>Eukaryota</taxon>
        <taxon>Fungi</taxon>
        <taxon>Dikarya</taxon>
        <taxon>Ascomycota</taxon>
        <taxon>Pezizomycotina</taxon>
        <taxon>Eurotiomycetes</taxon>
        <taxon>Eurotiomycetidae</taxon>
        <taxon>Eurotiales</taxon>
        <taxon>Aspergillaceae</taxon>
        <taxon>Aspergillus</taxon>
        <taxon>Aspergillus subgen. Aspergillus</taxon>
    </lineage>
</organism>
<dbReference type="Proteomes" id="UP000184300">
    <property type="component" value="Unassembled WGS sequence"/>
</dbReference>
<reference evidence="2" key="1">
    <citation type="journal article" date="2017" name="Genome Biol.">
        <title>Comparative genomics reveals high biological diversity and specific adaptations in the industrially and medically important fungal genus Aspergillus.</title>
        <authorList>
            <person name="de Vries R.P."/>
            <person name="Riley R."/>
            <person name="Wiebenga A."/>
            <person name="Aguilar-Osorio G."/>
            <person name="Amillis S."/>
            <person name="Uchima C.A."/>
            <person name="Anderluh G."/>
            <person name="Asadollahi M."/>
            <person name="Askin M."/>
            <person name="Barry K."/>
            <person name="Battaglia E."/>
            <person name="Bayram O."/>
            <person name="Benocci T."/>
            <person name="Braus-Stromeyer S.A."/>
            <person name="Caldana C."/>
            <person name="Canovas D."/>
            <person name="Cerqueira G.C."/>
            <person name="Chen F."/>
            <person name="Chen W."/>
            <person name="Choi C."/>
            <person name="Clum A."/>
            <person name="Dos Santos R.A."/>
            <person name="Damasio A.R."/>
            <person name="Diallinas G."/>
            <person name="Emri T."/>
            <person name="Fekete E."/>
            <person name="Flipphi M."/>
            <person name="Freyberg S."/>
            <person name="Gallo A."/>
            <person name="Gournas C."/>
            <person name="Habgood R."/>
            <person name="Hainaut M."/>
            <person name="Harispe M.L."/>
            <person name="Henrissat B."/>
            <person name="Hilden K.S."/>
            <person name="Hope R."/>
            <person name="Hossain A."/>
            <person name="Karabika E."/>
            <person name="Karaffa L."/>
            <person name="Karanyi Z."/>
            <person name="Krasevec N."/>
            <person name="Kuo A."/>
            <person name="Kusch H."/>
            <person name="LaButti K."/>
            <person name="Lagendijk E.L."/>
            <person name="Lapidus A."/>
            <person name="Levasseur A."/>
            <person name="Lindquist E."/>
            <person name="Lipzen A."/>
            <person name="Logrieco A.F."/>
            <person name="MacCabe A."/>
            <person name="Maekelae M.R."/>
            <person name="Malavazi I."/>
            <person name="Melin P."/>
            <person name="Meyer V."/>
            <person name="Mielnichuk N."/>
            <person name="Miskei M."/>
            <person name="Molnar A.P."/>
            <person name="Mule G."/>
            <person name="Ngan C.Y."/>
            <person name="Orejas M."/>
            <person name="Orosz E."/>
            <person name="Ouedraogo J.P."/>
            <person name="Overkamp K.M."/>
            <person name="Park H.-S."/>
            <person name="Perrone G."/>
            <person name="Piumi F."/>
            <person name="Punt P.J."/>
            <person name="Ram A.F."/>
            <person name="Ramon A."/>
            <person name="Rauscher S."/>
            <person name="Record E."/>
            <person name="Riano-Pachon D.M."/>
            <person name="Robert V."/>
            <person name="Roehrig J."/>
            <person name="Ruller R."/>
            <person name="Salamov A."/>
            <person name="Salih N.S."/>
            <person name="Samson R.A."/>
            <person name="Sandor E."/>
            <person name="Sanguinetti M."/>
            <person name="Schuetze T."/>
            <person name="Sepcic K."/>
            <person name="Shelest E."/>
            <person name="Sherlock G."/>
            <person name="Sophianopoulou V."/>
            <person name="Squina F.M."/>
            <person name="Sun H."/>
            <person name="Susca A."/>
            <person name="Todd R.B."/>
            <person name="Tsang A."/>
            <person name="Unkles S.E."/>
            <person name="van de Wiele N."/>
            <person name="van Rossen-Uffink D."/>
            <person name="Oliveira J.V."/>
            <person name="Vesth T.C."/>
            <person name="Visser J."/>
            <person name="Yu J.-H."/>
            <person name="Zhou M."/>
            <person name="Andersen M.R."/>
            <person name="Archer D.B."/>
            <person name="Baker S.E."/>
            <person name="Benoit I."/>
            <person name="Brakhage A.A."/>
            <person name="Braus G.H."/>
            <person name="Fischer R."/>
            <person name="Frisvad J.C."/>
            <person name="Goldman G.H."/>
            <person name="Houbraken J."/>
            <person name="Oakley B."/>
            <person name="Pocsi I."/>
            <person name="Scazzocchio C."/>
            <person name="Seiboth B."/>
            <person name="vanKuyk P.A."/>
            <person name="Wortman J."/>
            <person name="Dyer P.S."/>
            <person name="Grigoriev I.V."/>
        </authorList>
    </citation>
    <scope>NUCLEOTIDE SEQUENCE [LARGE SCALE GENOMIC DNA]</scope>
    <source>
        <strain evidence="2">CBS 516.65</strain>
    </source>
</reference>
<keyword evidence="2" id="KW-1185">Reference proteome</keyword>
<dbReference type="Pfam" id="PF11917">
    <property type="entry name" value="DUF3435"/>
    <property type="match status" value="1"/>
</dbReference>
<dbReference type="RefSeq" id="XP_022402149.1">
    <property type="nucleotide sequence ID" value="XM_022542244.1"/>
</dbReference>
<dbReference type="OrthoDB" id="4505882at2759"/>
<dbReference type="STRING" id="1160497.A0A1L9VNJ4"/>
<dbReference type="InterPro" id="IPR021842">
    <property type="entry name" value="DUF3435"/>
</dbReference>
<dbReference type="VEuPathDB" id="FungiDB:ASPGLDRAFT_1513936"/>
<gene>
    <name evidence="1" type="ORF">ASPGLDRAFT_1513936</name>
</gene>
<dbReference type="PANTHER" id="PTHR37535:SF3">
    <property type="entry name" value="FLUG DOMAIN-CONTAINING PROTEIN"/>
    <property type="match status" value="1"/>
</dbReference>
<name>A0A1L9VNJ4_ASPGL</name>
<feature type="non-terminal residue" evidence="1">
    <location>
        <position position="1"/>
    </location>
</feature>
<evidence type="ECO:0000313" key="2">
    <source>
        <dbReference type="Proteomes" id="UP000184300"/>
    </source>
</evidence>
<proteinExistence type="predicted"/>
<protein>
    <submittedName>
        <fullName evidence="1">Uncharacterized protein</fullName>
    </submittedName>
</protein>
<accession>A0A1L9VNJ4</accession>